<sequence length="209" mass="23431">MDNTQLQRSILVEFFGLPWLESLVLKKNQLNGTLDIGSSYGSELQFIDLQNNSIDCVEATGYNKRLYLHNNPICENSEENNSSAPQVPSSSPSTPTNRNGFPKCSQVYKGRLETGLIVAIKRAKQGSLLGRNEFKSEIELLSVSRVYHKNVVSFVDFYYEQGELTLVYEFIQNGTLKDSLLDLGANRPTISEVVKEIESILQLSDSDDL</sequence>
<name>A0ACC0YJC8_9ROSI</name>
<reference evidence="2" key="1">
    <citation type="journal article" date="2023" name="G3 (Bethesda)">
        <title>Genome assembly and association tests identify interacting loci associated with vigor, precocity, and sex in interspecific pistachio rootstocks.</title>
        <authorList>
            <person name="Palmer W."/>
            <person name="Jacygrad E."/>
            <person name="Sagayaradj S."/>
            <person name="Cavanaugh K."/>
            <person name="Han R."/>
            <person name="Bertier L."/>
            <person name="Beede B."/>
            <person name="Kafkas S."/>
            <person name="Golino D."/>
            <person name="Preece J."/>
            <person name="Michelmore R."/>
        </authorList>
    </citation>
    <scope>NUCLEOTIDE SEQUENCE [LARGE SCALE GENOMIC DNA]</scope>
</reference>
<gene>
    <name evidence="1" type="ORF">Pint_21923</name>
</gene>
<proteinExistence type="predicted"/>
<dbReference type="EMBL" id="CM047741">
    <property type="protein sequence ID" value="KAJ0038414.1"/>
    <property type="molecule type" value="Genomic_DNA"/>
</dbReference>
<evidence type="ECO:0000313" key="1">
    <source>
        <dbReference type="EMBL" id="KAJ0038414.1"/>
    </source>
</evidence>
<keyword evidence="2" id="KW-1185">Reference proteome</keyword>
<dbReference type="Proteomes" id="UP001163603">
    <property type="component" value="Chromosome 6"/>
</dbReference>
<comment type="caution">
    <text evidence="1">The sequence shown here is derived from an EMBL/GenBank/DDBJ whole genome shotgun (WGS) entry which is preliminary data.</text>
</comment>
<evidence type="ECO:0000313" key="2">
    <source>
        <dbReference type="Proteomes" id="UP001163603"/>
    </source>
</evidence>
<organism evidence="1 2">
    <name type="scientific">Pistacia integerrima</name>
    <dbReference type="NCBI Taxonomy" id="434235"/>
    <lineage>
        <taxon>Eukaryota</taxon>
        <taxon>Viridiplantae</taxon>
        <taxon>Streptophyta</taxon>
        <taxon>Embryophyta</taxon>
        <taxon>Tracheophyta</taxon>
        <taxon>Spermatophyta</taxon>
        <taxon>Magnoliopsida</taxon>
        <taxon>eudicotyledons</taxon>
        <taxon>Gunneridae</taxon>
        <taxon>Pentapetalae</taxon>
        <taxon>rosids</taxon>
        <taxon>malvids</taxon>
        <taxon>Sapindales</taxon>
        <taxon>Anacardiaceae</taxon>
        <taxon>Pistacia</taxon>
    </lineage>
</organism>
<accession>A0ACC0YJC8</accession>
<protein>
    <submittedName>
        <fullName evidence="1">Uncharacterized protein</fullName>
    </submittedName>
</protein>